<keyword evidence="1" id="KW-0812">Transmembrane</keyword>
<dbReference type="Proteomes" id="UP001234989">
    <property type="component" value="Chromosome 1"/>
</dbReference>
<keyword evidence="3" id="KW-1185">Reference proteome</keyword>
<accession>A0AAF0T8W4</accession>
<evidence type="ECO:0000313" key="2">
    <source>
        <dbReference type="EMBL" id="WMV08543.1"/>
    </source>
</evidence>
<gene>
    <name evidence="2" type="ORF">MTR67_001928</name>
</gene>
<feature type="transmembrane region" description="Helical" evidence="1">
    <location>
        <begin position="35"/>
        <end position="53"/>
    </location>
</feature>
<organism evidence="2 3">
    <name type="scientific">Solanum verrucosum</name>
    <dbReference type="NCBI Taxonomy" id="315347"/>
    <lineage>
        <taxon>Eukaryota</taxon>
        <taxon>Viridiplantae</taxon>
        <taxon>Streptophyta</taxon>
        <taxon>Embryophyta</taxon>
        <taxon>Tracheophyta</taxon>
        <taxon>Spermatophyta</taxon>
        <taxon>Magnoliopsida</taxon>
        <taxon>eudicotyledons</taxon>
        <taxon>Gunneridae</taxon>
        <taxon>Pentapetalae</taxon>
        <taxon>asterids</taxon>
        <taxon>lamiids</taxon>
        <taxon>Solanales</taxon>
        <taxon>Solanaceae</taxon>
        <taxon>Solanoideae</taxon>
        <taxon>Solaneae</taxon>
        <taxon>Solanum</taxon>
    </lineage>
</organism>
<feature type="transmembrane region" description="Helical" evidence="1">
    <location>
        <begin position="60"/>
        <end position="87"/>
    </location>
</feature>
<sequence>MIQLMKFLVVDRYIVLHMVNTQYSNPGSLDSPVKWVFITLSLLVFSLLASCFLPHRHPNLILFVGWMTWVSSALHVTLSFIPLLAAIGSYEAVNSSFHGVTLFVHR</sequence>
<dbReference type="AlphaFoldDB" id="A0AAF0T8W4"/>
<keyword evidence="1" id="KW-1133">Transmembrane helix</keyword>
<evidence type="ECO:0000313" key="3">
    <source>
        <dbReference type="Proteomes" id="UP001234989"/>
    </source>
</evidence>
<dbReference type="EMBL" id="CP133612">
    <property type="protein sequence ID" value="WMV08543.1"/>
    <property type="molecule type" value="Genomic_DNA"/>
</dbReference>
<keyword evidence="1" id="KW-0472">Membrane</keyword>
<name>A0AAF0T8W4_SOLVR</name>
<proteinExistence type="predicted"/>
<reference evidence="2" key="1">
    <citation type="submission" date="2023-08" db="EMBL/GenBank/DDBJ databases">
        <title>A de novo genome assembly of Solanum verrucosum Schlechtendal, a Mexican diploid species geographically isolated from the other diploid A-genome species in potato relatives.</title>
        <authorList>
            <person name="Hosaka K."/>
        </authorList>
    </citation>
    <scope>NUCLEOTIDE SEQUENCE</scope>
    <source>
        <tissue evidence="2">Young leaves</tissue>
    </source>
</reference>
<protein>
    <submittedName>
        <fullName evidence="2">Uncharacterized protein</fullName>
    </submittedName>
</protein>
<evidence type="ECO:0000256" key="1">
    <source>
        <dbReference type="SAM" id="Phobius"/>
    </source>
</evidence>